<feature type="compositionally biased region" description="Polar residues" evidence="2">
    <location>
        <begin position="612"/>
        <end position="634"/>
    </location>
</feature>
<dbReference type="GO" id="GO:0007165">
    <property type="term" value="P:signal transduction"/>
    <property type="evidence" value="ECO:0007669"/>
    <property type="project" value="TreeGrafter"/>
</dbReference>
<organism evidence="4">
    <name type="scientific">Phallusia mammillata</name>
    <dbReference type="NCBI Taxonomy" id="59560"/>
    <lineage>
        <taxon>Eukaryota</taxon>
        <taxon>Metazoa</taxon>
        <taxon>Chordata</taxon>
        <taxon>Tunicata</taxon>
        <taxon>Ascidiacea</taxon>
        <taxon>Phlebobranchia</taxon>
        <taxon>Ascidiidae</taxon>
        <taxon>Phallusia</taxon>
    </lineage>
</organism>
<feature type="region of interest" description="Disordered" evidence="2">
    <location>
        <begin position="599"/>
        <end position="634"/>
    </location>
</feature>
<dbReference type="AlphaFoldDB" id="A0A6F9DJ53"/>
<feature type="transmembrane region" description="Helical" evidence="3">
    <location>
        <begin position="32"/>
        <end position="52"/>
    </location>
</feature>
<sequence>MFEWAIATDDAYYQQSIEEKEEEFNNVVRENIIALLTFIVLYICSYFIILRYHEKRERDGLYDTDEDAQAYRISFYLCCFTLAVSCGSIFMLPMSMIGNEVVHLHPDSYWVQWLNGALIHTFWQWTFRFSNLSLFVLLPFSYFFTESEGFSGYRRGLMPRVYETLTVLLLLLVLVFGFSVLALAFFDKDDSAQKILVMVSESYLQYLYSFLLCASVFFMVAGCAPIGFITLFDAVGHLLVKPKIFENNDEKIAREAMEEEALQQKLKSKTFVGRLSPTKYKELQQKLHEVHDNRMKLEKRKKASSFERNIGYPLVVLIILALTGLALFLVSIHILKLVFIGDHELHPSTVKEEFGKDYRKFQSEKTCPRSILEQPAKPANSHWWKFWAASTLEKEPPKEEGHCPDAAKLKDEKSHFHSLGAASLSTFGLVGTLLEAVVILYLMLASVIGFYKLPGFKNLRPIAHETTMTKLIANCYAMQLLSASLPVLSRVLGITDFDLQGKFGTFSWLGDFHIIFAFNVIFAAVTALCLVSKVTAKIRYELYKALQYNRNVIVHLALKHKLPLSSASSPAGAQKINSSTDVSFMLGQREATEAELVLPDTVSPGTPKGTDGVSTTPLASRTFLTTTAPKTAHH</sequence>
<evidence type="ECO:0000256" key="1">
    <source>
        <dbReference type="ARBA" id="ARBA00010487"/>
    </source>
</evidence>
<protein>
    <submittedName>
        <fullName evidence="4">Limb region 1 protein homolog</fullName>
    </submittedName>
</protein>
<dbReference type="Pfam" id="PF04791">
    <property type="entry name" value="LMBR1"/>
    <property type="match status" value="2"/>
</dbReference>
<dbReference type="GO" id="GO:0005886">
    <property type="term" value="C:plasma membrane"/>
    <property type="evidence" value="ECO:0007669"/>
    <property type="project" value="TreeGrafter"/>
</dbReference>
<comment type="similarity">
    <text evidence="1">Belongs to the LIMR family.</text>
</comment>
<reference evidence="4" key="1">
    <citation type="submission" date="2020-04" db="EMBL/GenBank/DDBJ databases">
        <authorList>
            <person name="Neveu A P."/>
        </authorList>
    </citation>
    <scope>NUCLEOTIDE SEQUENCE</scope>
    <source>
        <tissue evidence="4">Whole embryo</tissue>
    </source>
</reference>
<dbReference type="PRINTS" id="PR01692">
    <property type="entry name" value="LIPOCALINIMR"/>
</dbReference>
<dbReference type="PANTHER" id="PTHR12625:SF0">
    <property type="entry name" value="PROTEIN LILIPOD"/>
    <property type="match status" value="1"/>
</dbReference>
<accession>A0A6F9DJ53</accession>
<dbReference type="InterPro" id="IPR006876">
    <property type="entry name" value="LMBR1-like_membr_prot"/>
</dbReference>
<feature type="transmembrane region" description="Helical" evidence="3">
    <location>
        <begin position="310"/>
        <end position="335"/>
    </location>
</feature>
<dbReference type="GO" id="GO:0004888">
    <property type="term" value="F:transmembrane signaling receptor activity"/>
    <property type="evidence" value="ECO:0007669"/>
    <property type="project" value="TreeGrafter"/>
</dbReference>
<feature type="transmembrane region" description="Helical" evidence="3">
    <location>
        <begin position="165"/>
        <end position="186"/>
    </location>
</feature>
<keyword evidence="3" id="KW-1133">Transmembrane helix</keyword>
<keyword evidence="3" id="KW-0472">Membrane</keyword>
<evidence type="ECO:0000256" key="3">
    <source>
        <dbReference type="SAM" id="Phobius"/>
    </source>
</evidence>
<feature type="transmembrane region" description="Helical" evidence="3">
    <location>
        <begin position="512"/>
        <end position="531"/>
    </location>
</feature>
<evidence type="ECO:0000313" key="4">
    <source>
        <dbReference type="EMBL" id="CAB3263452.1"/>
    </source>
</evidence>
<keyword evidence="3" id="KW-0812">Transmembrane</keyword>
<dbReference type="InterPro" id="IPR008075">
    <property type="entry name" value="LIMR"/>
</dbReference>
<name>A0A6F9DJ53_9ASCI</name>
<feature type="transmembrane region" description="Helical" evidence="3">
    <location>
        <begin position="471"/>
        <end position="492"/>
    </location>
</feature>
<dbReference type="PANTHER" id="PTHR12625">
    <property type="entry name" value="LIPOCALIN-1 INTERACTING MEMBRANE RECEPTOR LIMR"/>
    <property type="match status" value="1"/>
</dbReference>
<feature type="transmembrane region" description="Helical" evidence="3">
    <location>
        <begin position="73"/>
        <end position="92"/>
    </location>
</feature>
<dbReference type="EMBL" id="LR787590">
    <property type="protein sequence ID" value="CAB3263452.1"/>
    <property type="molecule type" value="mRNA"/>
</dbReference>
<gene>
    <name evidence="4" type="primary">Lmbr1</name>
</gene>
<feature type="transmembrane region" description="Helical" evidence="3">
    <location>
        <begin position="206"/>
        <end position="232"/>
    </location>
</feature>
<proteinExistence type="evidence at transcript level"/>
<evidence type="ECO:0000256" key="2">
    <source>
        <dbReference type="SAM" id="MobiDB-lite"/>
    </source>
</evidence>
<feature type="transmembrane region" description="Helical" evidence="3">
    <location>
        <begin position="122"/>
        <end position="144"/>
    </location>
</feature>
<feature type="transmembrane region" description="Helical" evidence="3">
    <location>
        <begin position="427"/>
        <end position="451"/>
    </location>
</feature>